<dbReference type="PANTHER" id="PTHR42879:SF2">
    <property type="entry name" value="3-OXOACYL-[ACYL-CARRIER-PROTEIN] REDUCTASE FABG"/>
    <property type="match status" value="1"/>
</dbReference>
<dbReference type="PRINTS" id="PR00081">
    <property type="entry name" value="GDHRDH"/>
</dbReference>
<sequence length="261" mass="27495">MSLRGKGALVTGSSNGLGLAMATALAQAGCDIVLHGLEAPHAMVESCETLAQRCDVRVSYVQADLTEVAGVDALMDAALARLGTLDVLVNNAVVRHFAGIDAFPLERWQEALAVNLTAAFRAIQRALPGMRERGFGRVFNMTSVYGSRAVANRVDYVTTKTALIGMTRSVALETLKHGITCNAICPGSVLTPNIDGRINELMQARELDRDAAVRAFLEGKQPTGELIEAAHVGELVVFLCGPAAAHITGATMPIEGGWLAG</sequence>
<dbReference type="AlphaFoldDB" id="A0A7Z2GRC8"/>
<evidence type="ECO:0000256" key="1">
    <source>
        <dbReference type="ARBA" id="ARBA00006484"/>
    </source>
</evidence>
<protein>
    <submittedName>
        <fullName evidence="2">SDR family oxidoreductase</fullName>
    </submittedName>
</protein>
<dbReference type="Proteomes" id="UP000433577">
    <property type="component" value="Chromosome 4"/>
</dbReference>
<dbReference type="PROSITE" id="PS00061">
    <property type="entry name" value="ADH_SHORT"/>
    <property type="match status" value="1"/>
</dbReference>
<dbReference type="InterPro" id="IPR036291">
    <property type="entry name" value="NAD(P)-bd_dom_sf"/>
</dbReference>
<dbReference type="InterPro" id="IPR020904">
    <property type="entry name" value="Sc_DH/Rdtase_CS"/>
</dbReference>
<name>A0A7Z2GRC8_9BURK</name>
<comment type="similarity">
    <text evidence="1">Belongs to the short-chain dehydrogenases/reductases (SDR) family.</text>
</comment>
<dbReference type="Pfam" id="PF13561">
    <property type="entry name" value="adh_short_C2"/>
    <property type="match status" value="1"/>
</dbReference>
<proteinExistence type="inferred from homology"/>
<dbReference type="InterPro" id="IPR050259">
    <property type="entry name" value="SDR"/>
</dbReference>
<accession>A0A7Z2GRC8</accession>
<dbReference type="OrthoDB" id="9786435at2"/>
<reference evidence="2 3" key="1">
    <citation type="submission" date="2019-12" db="EMBL/GenBank/DDBJ databases">
        <title>Paraburkholderia acidiphila 7Q-K02 sp. nov and Paraburkholderia acidisoli DHF22 sp. nov., two strains isolated from forest soil.</title>
        <authorList>
            <person name="Gao Z."/>
            <person name="Qiu L."/>
        </authorList>
    </citation>
    <scope>NUCLEOTIDE SEQUENCE [LARGE SCALE GENOMIC DNA]</scope>
    <source>
        <strain evidence="2 3">DHF22</strain>
    </source>
</reference>
<dbReference type="PANTHER" id="PTHR42879">
    <property type="entry name" value="3-OXOACYL-(ACYL-CARRIER-PROTEIN) REDUCTASE"/>
    <property type="match status" value="1"/>
</dbReference>
<evidence type="ECO:0000313" key="2">
    <source>
        <dbReference type="EMBL" id="QGZ66513.1"/>
    </source>
</evidence>
<dbReference type="KEGG" id="pacs:FAZ98_32575"/>
<dbReference type="FunFam" id="3.40.50.720:FF:000084">
    <property type="entry name" value="Short-chain dehydrogenase reductase"/>
    <property type="match status" value="1"/>
</dbReference>
<dbReference type="InterPro" id="IPR002347">
    <property type="entry name" value="SDR_fam"/>
</dbReference>
<dbReference type="Gene3D" id="3.40.50.720">
    <property type="entry name" value="NAD(P)-binding Rossmann-like Domain"/>
    <property type="match status" value="1"/>
</dbReference>
<dbReference type="EMBL" id="CP046916">
    <property type="protein sequence ID" value="QGZ66513.1"/>
    <property type="molecule type" value="Genomic_DNA"/>
</dbReference>
<evidence type="ECO:0000313" key="3">
    <source>
        <dbReference type="Proteomes" id="UP000433577"/>
    </source>
</evidence>
<dbReference type="RefSeq" id="WP_158957924.1">
    <property type="nucleotide sequence ID" value="NZ_CP046916.1"/>
</dbReference>
<dbReference type="PRINTS" id="PR00080">
    <property type="entry name" value="SDRFAMILY"/>
</dbReference>
<gene>
    <name evidence="2" type="ORF">FAZ98_32575</name>
</gene>
<keyword evidence="3" id="KW-1185">Reference proteome</keyword>
<dbReference type="GO" id="GO:0032787">
    <property type="term" value="P:monocarboxylic acid metabolic process"/>
    <property type="evidence" value="ECO:0007669"/>
    <property type="project" value="UniProtKB-ARBA"/>
</dbReference>
<dbReference type="SUPFAM" id="SSF51735">
    <property type="entry name" value="NAD(P)-binding Rossmann-fold domains"/>
    <property type="match status" value="1"/>
</dbReference>
<organism evidence="2 3">
    <name type="scientific">Paraburkholderia acidisoli</name>
    <dbReference type="NCBI Taxonomy" id="2571748"/>
    <lineage>
        <taxon>Bacteria</taxon>
        <taxon>Pseudomonadati</taxon>
        <taxon>Pseudomonadota</taxon>
        <taxon>Betaproteobacteria</taxon>
        <taxon>Burkholderiales</taxon>
        <taxon>Burkholderiaceae</taxon>
        <taxon>Paraburkholderia</taxon>
    </lineage>
</organism>